<dbReference type="InterPro" id="IPR000679">
    <property type="entry name" value="Znf_GATA"/>
</dbReference>
<dbReference type="SMART" id="SM00091">
    <property type="entry name" value="PAS"/>
    <property type="match status" value="1"/>
</dbReference>
<keyword evidence="3" id="KW-0862">Zinc</keyword>
<feature type="compositionally biased region" description="Polar residues" evidence="5">
    <location>
        <begin position="1"/>
        <end position="10"/>
    </location>
</feature>
<dbReference type="Pfam" id="PF00320">
    <property type="entry name" value="GATA"/>
    <property type="match status" value="1"/>
</dbReference>
<evidence type="ECO:0000313" key="8">
    <source>
        <dbReference type="EMBL" id="KZP12714.1"/>
    </source>
</evidence>
<evidence type="ECO:0000259" key="6">
    <source>
        <dbReference type="PROSITE" id="PS50112"/>
    </source>
</evidence>
<feature type="domain" description="GATA-type" evidence="7">
    <location>
        <begin position="306"/>
        <end position="339"/>
    </location>
</feature>
<feature type="domain" description="PAS" evidence="6">
    <location>
        <begin position="45"/>
        <end position="99"/>
    </location>
</feature>
<feature type="compositionally biased region" description="Low complexity" evidence="5">
    <location>
        <begin position="11"/>
        <end position="21"/>
    </location>
</feature>
<evidence type="ECO:0000256" key="1">
    <source>
        <dbReference type="ARBA" id="ARBA00022723"/>
    </source>
</evidence>
<reference evidence="8 9" key="1">
    <citation type="journal article" date="2016" name="Mol. Biol. Evol.">
        <title>Comparative Genomics of Early-Diverging Mushroom-Forming Fungi Provides Insights into the Origins of Lignocellulose Decay Capabilities.</title>
        <authorList>
            <person name="Nagy L.G."/>
            <person name="Riley R."/>
            <person name="Tritt A."/>
            <person name="Adam C."/>
            <person name="Daum C."/>
            <person name="Floudas D."/>
            <person name="Sun H."/>
            <person name="Yadav J.S."/>
            <person name="Pangilinan J."/>
            <person name="Larsson K.H."/>
            <person name="Matsuura K."/>
            <person name="Barry K."/>
            <person name="Labutti K."/>
            <person name="Kuo R."/>
            <person name="Ohm R.A."/>
            <person name="Bhattacharya S.S."/>
            <person name="Shirouzu T."/>
            <person name="Yoshinaga Y."/>
            <person name="Martin F.M."/>
            <person name="Grigoriev I.V."/>
            <person name="Hibbett D.S."/>
        </authorList>
    </citation>
    <scope>NUCLEOTIDE SEQUENCE [LARGE SCALE GENOMIC DNA]</scope>
    <source>
        <strain evidence="8 9">CBS 109695</strain>
    </source>
</reference>
<dbReference type="OrthoDB" id="2162994at2759"/>
<dbReference type="SMART" id="SM00401">
    <property type="entry name" value="ZnF_GATA"/>
    <property type="match status" value="1"/>
</dbReference>
<dbReference type="PROSITE" id="PS50114">
    <property type="entry name" value="GATA_ZN_FINGER_2"/>
    <property type="match status" value="1"/>
</dbReference>
<feature type="region of interest" description="Disordered" evidence="5">
    <location>
        <begin position="1"/>
        <end position="21"/>
    </location>
</feature>
<proteinExistence type="predicted"/>
<feature type="region of interest" description="Disordered" evidence="5">
    <location>
        <begin position="275"/>
        <end position="303"/>
    </location>
</feature>
<name>A0A166BJW2_9AGAM</name>
<dbReference type="SUPFAM" id="SSF57716">
    <property type="entry name" value="Glucocorticoid receptor-like (DNA-binding domain)"/>
    <property type="match status" value="1"/>
</dbReference>
<evidence type="ECO:0000256" key="2">
    <source>
        <dbReference type="ARBA" id="ARBA00022771"/>
    </source>
</evidence>
<organism evidence="8 9">
    <name type="scientific">Athelia psychrophila</name>
    <dbReference type="NCBI Taxonomy" id="1759441"/>
    <lineage>
        <taxon>Eukaryota</taxon>
        <taxon>Fungi</taxon>
        <taxon>Dikarya</taxon>
        <taxon>Basidiomycota</taxon>
        <taxon>Agaricomycotina</taxon>
        <taxon>Agaricomycetes</taxon>
        <taxon>Agaricomycetidae</taxon>
        <taxon>Atheliales</taxon>
        <taxon>Atheliaceae</taxon>
        <taxon>Athelia</taxon>
    </lineage>
</organism>
<dbReference type="Gene3D" id="3.30.50.10">
    <property type="entry name" value="Erythroid Transcription Factor GATA-1, subunit A"/>
    <property type="match status" value="1"/>
</dbReference>
<dbReference type="GO" id="GO:0043565">
    <property type="term" value="F:sequence-specific DNA binding"/>
    <property type="evidence" value="ECO:0007669"/>
    <property type="project" value="InterPro"/>
</dbReference>
<evidence type="ECO:0000256" key="3">
    <source>
        <dbReference type="ARBA" id="ARBA00022833"/>
    </source>
</evidence>
<dbReference type="InterPro" id="IPR035965">
    <property type="entry name" value="PAS-like_dom_sf"/>
</dbReference>
<dbReference type="SUPFAM" id="SSF55785">
    <property type="entry name" value="PYP-like sensor domain (PAS domain)"/>
    <property type="match status" value="1"/>
</dbReference>
<dbReference type="CDD" id="cd00202">
    <property type="entry name" value="ZnF_GATA"/>
    <property type="match status" value="1"/>
</dbReference>
<dbReference type="InterPro" id="IPR051140">
    <property type="entry name" value="GATA_TF"/>
</dbReference>
<keyword evidence="2 4" id="KW-0863">Zinc-finger</keyword>
<dbReference type="CDD" id="cd00130">
    <property type="entry name" value="PAS"/>
    <property type="match status" value="1"/>
</dbReference>
<dbReference type="GO" id="GO:0006355">
    <property type="term" value="P:regulation of DNA-templated transcription"/>
    <property type="evidence" value="ECO:0007669"/>
    <property type="project" value="InterPro"/>
</dbReference>
<dbReference type="InterPro" id="IPR000014">
    <property type="entry name" value="PAS"/>
</dbReference>
<dbReference type="AlphaFoldDB" id="A0A166BJW2"/>
<keyword evidence="1" id="KW-0479">Metal-binding</keyword>
<dbReference type="PANTHER" id="PTHR45658:SF18">
    <property type="entry name" value="PROTEIN GAT2"/>
    <property type="match status" value="1"/>
</dbReference>
<evidence type="ECO:0000313" key="9">
    <source>
        <dbReference type="Proteomes" id="UP000076532"/>
    </source>
</evidence>
<accession>A0A166BJW2</accession>
<dbReference type="PROSITE" id="PS00344">
    <property type="entry name" value="GATA_ZN_FINGER_1"/>
    <property type="match status" value="1"/>
</dbReference>
<dbReference type="STRING" id="436010.A0A166BJW2"/>
<dbReference type="EMBL" id="KV417643">
    <property type="protein sequence ID" value="KZP12714.1"/>
    <property type="molecule type" value="Genomic_DNA"/>
</dbReference>
<protein>
    <submittedName>
        <fullName evidence="8">Uncharacterized protein</fullName>
    </submittedName>
</protein>
<dbReference type="Proteomes" id="UP000076532">
    <property type="component" value="Unassembled WGS sequence"/>
</dbReference>
<gene>
    <name evidence="8" type="ORF">FIBSPDRAFT_921787</name>
</gene>
<evidence type="ECO:0000256" key="5">
    <source>
        <dbReference type="SAM" id="MobiDB-lite"/>
    </source>
</evidence>
<evidence type="ECO:0000259" key="7">
    <source>
        <dbReference type="PROSITE" id="PS50114"/>
    </source>
</evidence>
<dbReference type="InterPro" id="IPR013088">
    <property type="entry name" value="Znf_NHR/GATA"/>
</dbReference>
<dbReference type="Gene3D" id="3.30.450.20">
    <property type="entry name" value="PAS domain"/>
    <property type="match status" value="1"/>
</dbReference>
<sequence>MSTSQNAPAGSSNSNTAKSPSSFEFTKRKKYADLLISELTDAIQLILSLECKVLFCSPAVTELLGWRDEDLIDGDFIELINIEDRGNFKHAYSVSLQNRDTMLCYIRLKCKSHFSTAGSYNAPPKEALFEFKGHPHFIDGEAQCKVFFAAATPYPSRNTAMLNTFLELKMENERLLQRRAELRAQPSSFVSSTSALTSQYGVAALSSIAMAPMSSLSSMAPVSRPYPITIPTPRSDEISQPYYPRATSGAYGASGSGLAQASPLSGSFPGSGHAMGPYAALHNPAHVPEDTSEEGARKKKLKKTHPNEQYVCVTCGRTDSPEWRKGPQGPKTLCNACGLRWAKMQRKTDDDPGTGEGAAS</sequence>
<keyword evidence="9" id="KW-1185">Reference proteome</keyword>
<dbReference type="GO" id="GO:0008270">
    <property type="term" value="F:zinc ion binding"/>
    <property type="evidence" value="ECO:0007669"/>
    <property type="project" value="UniProtKB-KW"/>
</dbReference>
<dbReference type="PANTHER" id="PTHR45658">
    <property type="entry name" value="GATA TRANSCRIPTION FACTOR"/>
    <property type="match status" value="1"/>
</dbReference>
<evidence type="ECO:0000256" key="4">
    <source>
        <dbReference type="PROSITE-ProRule" id="PRU00094"/>
    </source>
</evidence>
<dbReference type="PROSITE" id="PS50112">
    <property type="entry name" value="PAS"/>
    <property type="match status" value="1"/>
</dbReference>